<keyword evidence="5 14" id="KW-0812">Transmembrane</keyword>
<evidence type="ECO:0000256" key="12">
    <source>
        <dbReference type="ARBA" id="ARBA00033708"/>
    </source>
</evidence>
<dbReference type="Proteomes" id="UP001218579">
    <property type="component" value="Unassembled WGS sequence"/>
</dbReference>
<feature type="transmembrane region" description="Helical" evidence="14">
    <location>
        <begin position="6"/>
        <end position="26"/>
    </location>
</feature>
<feature type="transmembrane region" description="Helical" evidence="14">
    <location>
        <begin position="126"/>
        <end position="148"/>
    </location>
</feature>
<keyword evidence="7 14" id="KW-1133">Transmembrane helix</keyword>
<dbReference type="CDD" id="cd11477">
    <property type="entry name" value="SLC5sbd_u1"/>
    <property type="match status" value="1"/>
</dbReference>
<keyword evidence="10 14" id="KW-0472">Membrane</keyword>
<feature type="transmembrane region" description="Helical" evidence="14">
    <location>
        <begin position="480"/>
        <end position="499"/>
    </location>
</feature>
<dbReference type="RefSeq" id="WP_272743895.1">
    <property type="nucleotide sequence ID" value="NZ_JAQQKV010000001.1"/>
</dbReference>
<keyword evidence="9" id="KW-0406">Ion transport</keyword>
<dbReference type="InterPro" id="IPR050277">
    <property type="entry name" value="Sodium:Solute_Symporter"/>
</dbReference>
<comment type="caution">
    <text evidence="15">The sequence shown here is derived from an EMBL/GenBank/DDBJ whole genome shotgun (WGS) entry which is preliminary data.</text>
</comment>
<dbReference type="PANTHER" id="PTHR48086:SF3">
    <property type="entry name" value="SODIUM_PROLINE SYMPORTER"/>
    <property type="match status" value="1"/>
</dbReference>
<feature type="transmembrane region" description="Helical" evidence="14">
    <location>
        <begin position="421"/>
        <end position="444"/>
    </location>
</feature>
<keyword evidence="16" id="KW-1185">Reference proteome</keyword>
<evidence type="ECO:0000256" key="6">
    <source>
        <dbReference type="ARBA" id="ARBA00022847"/>
    </source>
</evidence>
<comment type="similarity">
    <text evidence="2 13">Belongs to the sodium:solute symporter (SSF) (TC 2.A.21) family.</text>
</comment>
<dbReference type="PANTHER" id="PTHR48086">
    <property type="entry name" value="SODIUM/PROLINE SYMPORTER-RELATED"/>
    <property type="match status" value="1"/>
</dbReference>
<keyword evidence="6" id="KW-0769">Symport</keyword>
<dbReference type="PROSITE" id="PS50283">
    <property type="entry name" value="NA_SOLUT_SYMP_3"/>
    <property type="match status" value="1"/>
</dbReference>
<evidence type="ECO:0000256" key="11">
    <source>
        <dbReference type="ARBA" id="ARBA00023201"/>
    </source>
</evidence>
<evidence type="ECO:0000256" key="7">
    <source>
        <dbReference type="ARBA" id="ARBA00022989"/>
    </source>
</evidence>
<keyword evidence="8" id="KW-0915">Sodium</keyword>
<reference evidence="15 16" key="1">
    <citation type="submission" date="2023-01" db="EMBL/GenBank/DDBJ databases">
        <title>Novel species of the genus Asticcacaulis isolated from rivers.</title>
        <authorList>
            <person name="Lu H."/>
        </authorList>
    </citation>
    <scope>NUCLEOTIDE SEQUENCE [LARGE SCALE GENOMIC DNA]</scope>
    <source>
        <strain evidence="15 16">LKC15W</strain>
    </source>
</reference>
<feature type="transmembrane region" description="Helical" evidence="14">
    <location>
        <begin position="377"/>
        <end position="400"/>
    </location>
</feature>
<dbReference type="Gene3D" id="1.20.1730.10">
    <property type="entry name" value="Sodium/glucose cotransporter"/>
    <property type="match status" value="1"/>
</dbReference>
<feature type="transmembrane region" description="Helical" evidence="14">
    <location>
        <begin position="47"/>
        <end position="72"/>
    </location>
</feature>
<keyword evidence="4" id="KW-1003">Cell membrane</keyword>
<comment type="subcellular location">
    <subcellularLocation>
        <location evidence="1">Cell membrane</location>
        <topology evidence="1">Multi-pass membrane protein</topology>
    </subcellularLocation>
</comment>
<evidence type="ECO:0000256" key="9">
    <source>
        <dbReference type="ARBA" id="ARBA00023065"/>
    </source>
</evidence>
<evidence type="ECO:0000256" key="1">
    <source>
        <dbReference type="ARBA" id="ARBA00004651"/>
    </source>
</evidence>
<accession>A0ABT5HH48</accession>
<keyword evidence="11" id="KW-0739">Sodium transport</keyword>
<evidence type="ECO:0000256" key="8">
    <source>
        <dbReference type="ARBA" id="ARBA00023053"/>
    </source>
</evidence>
<proteinExistence type="inferred from homology"/>
<dbReference type="Pfam" id="PF00474">
    <property type="entry name" value="SSF"/>
    <property type="match status" value="1"/>
</dbReference>
<gene>
    <name evidence="15" type="ORF">PQU98_05520</name>
</gene>
<dbReference type="InterPro" id="IPR001734">
    <property type="entry name" value="Na/solute_symporter"/>
</dbReference>
<protein>
    <submittedName>
        <fullName evidence="15">Na+:solute symporter</fullName>
    </submittedName>
</protein>
<feature type="transmembrane region" description="Helical" evidence="14">
    <location>
        <begin position="314"/>
        <end position="339"/>
    </location>
</feature>
<evidence type="ECO:0000313" key="15">
    <source>
        <dbReference type="EMBL" id="MDC7675576.1"/>
    </source>
</evidence>
<evidence type="ECO:0000256" key="3">
    <source>
        <dbReference type="ARBA" id="ARBA00022448"/>
    </source>
</evidence>
<evidence type="ECO:0000256" key="4">
    <source>
        <dbReference type="ARBA" id="ARBA00022475"/>
    </source>
</evidence>
<feature type="transmembrane region" description="Helical" evidence="14">
    <location>
        <begin position="604"/>
        <end position="622"/>
    </location>
</feature>
<evidence type="ECO:0000256" key="2">
    <source>
        <dbReference type="ARBA" id="ARBA00006434"/>
    </source>
</evidence>
<sequence length="633" mass="68621">MTLAAIDIAIILTYIALTVGLGFWVAKLSSGSMANYFLAGNKLPWYALGLSNASGMFDVSGTMWMVGLLVIYGVKSAFIPWLWPVFNQIFLMVFLAIWLRRSGKLTGAEWISFRFGEDAGARASHIINVAFALITVAGYIAFSFLGIGKLAAGFFPYEFAADAVTNERIYGLIIVALTTLYVVKGGMYSVVVTEVLQFALMLVVCVAIGVLAMNAVSPEMLKAAVPNGWNSLAVGLNLGLDWKGVAATAAPENAVIATSALWQIDHDGYSLFGIIVGLMLFKGVFQSMAGPAPNYDMQRLLSARSPVEAAKVSGFVNVVLLFPRYMMIAGLGVLALVHIGPVWTQMQADAVAAGKPFTPDFDSILPFVLSNFLPTGLIGLVVAGLLAAFMSSFSASLNAAPAYLVNDIYRKYIKPDASEKTYVSLSILASAAFAVIGVFIGWQLTRVGDLIMFIAVGLYGGYTTANFIKWYWWRLNGTGYAISMALGIGLALLMAAYKVELKARFGLDELSGFPIVFMICAVAAVVGSYLTKPTDMDVLKAFYIKTRPWGFWGPVHQACLIDEPNLQKNKDFGRDMANVGVGIVWQTAITAAAIFMIIHETQKMWITLAVVAVCTLILKFNWWDRLRDSPDEA</sequence>
<comment type="catalytic activity">
    <reaction evidence="12">
        <text>L-proline(in) + Na(+)(in) = L-proline(out) + Na(+)(out)</text>
        <dbReference type="Rhea" id="RHEA:28967"/>
        <dbReference type="ChEBI" id="CHEBI:29101"/>
        <dbReference type="ChEBI" id="CHEBI:60039"/>
    </reaction>
</comment>
<feature type="transmembrane region" description="Helical" evidence="14">
    <location>
        <begin position="195"/>
        <end position="216"/>
    </location>
</feature>
<evidence type="ECO:0000256" key="13">
    <source>
        <dbReference type="RuleBase" id="RU362091"/>
    </source>
</evidence>
<evidence type="ECO:0000256" key="5">
    <source>
        <dbReference type="ARBA" id="ARBA00022692"/>
    </source>
</evidence>
<evidence type="ECO:0000256" key="14">
    <source>
        <dbReference type="SAM" id="Phobius"/>
    </source>
</evidence>
<feature type="transmembrane region" description="Helical" evidence="14">
    <location>
        <begin position="269"/>
        <end position="293"/>
    </location>
</feature>
<evidence type="ECO:0000256" key="10">
    <source>
        <dbReference type="ARBA" id="ARBA00023136"/>
    </source>
</evidence>
<feature type="transmembrane region" description="Helical" evidence="14">
    <location>
        <begin position="168"/>
        <end position="183"/>
    </location>
</feature>
<feature type="transmembrane region" description="Helical" evidence="14">
    <location>
        <begin position="576"/>
        <end position="598"/>
    </location>
</feature>
<dbReference type="EMBL" id="JAQQKV010000001">
    <property type="protein sequence ID" value="MDC7675576.1"/>
    <property type="molecule type" value="Genomic_DNA"/>
</dbReference>
<feature type="transmembrane region" description="Helical" evidence="14">
    <location>
        <begin position="511"/>
        <end position="530"/>
    </location>
</feature>
<evidence type="ECO:0000313" key="16">
    <source>
        <dbReference type="Proteomes" id="UP001218579"/>
    </source>
</evidence>
<keyword evidence="3" id="KW-0813">Transport</keyword>
<feature type="transmembrane region" description="Helical" evidence="14">
    <location>
        <begin position="450"/>
        <end position="468"/>
    </location>
</feature>
<name>A0ABT5HH48_9CAUL</name>
<dbReference type="InterPro" id="IPR038377">
    <property type="entry name" value="Na/Glc_symporter_sf"/>
</dbReference>
<organism evidence="15 16">
    <name type="scientific">Asticcacaulis machinosus</name>
    <dbReference type="NCBI Taxonomy" id="2984211"/>
    <lineage>
        <taxon>Bacteria</taxon>
        <taxon>Pseudomonadati</taxon>
        <taxon>Pseudomonadota</taxon>
        <taxon>Alphaproteobacteria</taxon>
        <taxon>Caulobacterales</taxon>
        <taxon>Caulobacteraceae</taxon>
        <taxon>Asticcacaulis</taxon>
    </lineage>
</organism>
<feature type="transmembrane region" description="Helical" evidence="14">
    <location>
        <begin position="78"/>
        <end position="99"/>
    </location>
</feature>